<evidence type="ECO:0000256" key="2">
    <source>
        <dbReference type="SAM" id="SignalP"/>
    </source>
</evidence>
<keyword evidence="4" id="KW-1185">Reference proteome</keyword>
<keyword evidence="1" id="KW-1133">Transmembrane helix</keyword>
<name>A0ABD3N634_9STRA</name>
<dbReference type="EMBL" id="JALLBG020000031">
    <property type="protein sequence ID" value="KAL3771104.1"/>
    <property type="molecule type" value="Genomic_DNA"/>
</dbReference>
<dbReference type="Proteomes" id="UP001530293">
    <property type="component" value="Unassembled WGS sequence"/>
</dbReference>
<feature type="chain" id="PRO_5044888783" evidence="2">
    <location>
        <begin position="26"/>
        <end position="114"/>
    </location>
</feature>
<dbReference type="AlphaFoldDB" id="A0ABD3N634"/>
<protein>
    <submittedName>
        <fullName evidence="3">Uncharacterized protein</fullName>
    </submittedName>
</protein>
<keyword evidence="1" id="KW-0812">Transmembrane</keyword>
<sequence length="114" mass="11735">MMNNTITSFLVIVVAAATLATTSTAFTTTQSLAVLRQSSDASFRPSNPAGPTFQVIPSSTSSSTALQLKVKVDPDAAKKTKNTAGNAKMAAYGGSVVIALLLPIAFLVWSAVSK</sequence>
<accession>A0ABD3N634</accession>
<evidence type="ECO:0000313" key="3">
    <source>
        <dbReference type="EMBL" id="KAL3771104.1"/>
    </source>
</evidence>
<evidence type="ECO:0000256" key="1">
    <source>
        <dbReference type="SAM" id="Phobius"/>
    </source>
</evidence>
<comment type="caution">
    <text evidence="3">The sequence shown here is derived from an EMBL/GenBank/DDBJ whole genome shotgun (WGS) entry which is preliminary data.</text>
</comment>
<keyword evidence="2" id="KW-0732">Signal</keyword>
<proteinExistence type="predicted"/>
<reference evidence="3 4" key="1">
    <citation type="submission" date="2024-10" db="EMBL/GenBank/DDBJ databases">
        <title>Updated reference genomes for cyclostephanoid diatoms.</title>
        <authorList>
            <person name="Roberts W.R."/>
            <person name="Alverson A.J."/>
        </authorList>
    </citation>
    <scope>NUCLEOTIDE SEQUENCE [LARGE SCALE GENOMIC DNA]</scope>
    <source>
        <strain evidence="3 4">AJA232-27</strain>
    </source>
</reference>
<feature type="transmembrane region" description="Helical" evidence="1">
    <location>
        <begin position="89"/>
        <end position="112"/>
    </location>
</feature>
<gene>
    <name evidence="3" type="ORF">ACHAWU_006481</name>
</gene>
<keyword evidence="1" id="KW-0472">Membrane</keyword>
<organism evidence="3 4">
    <name type="scientific">Discostella pseudostelligera</name>
    <dbReference type="NCBI Taxonomy" id="259834"/>
    <lineage>
        <taxon>Eukaryota</taxon>
        <taxon>Sar</taxon>
        <taxon>Stramenopiles</taxon>
        <taxon>Ochrophyta</taxon>
        <taxon>Bacillariophyta</taxon>
        <taxon>Coscinodiscophyceae</taxon>
        <taxon>Thalassiosirophycidae</taxon>
        <taxon>Stephanodiscales</taxon>
        <taxon>Stephanodiscaceae</taxon>
        <taxon>Discostella</taxon>
    </lineage>
</organism>
<evidence type="ECO:0000313" key="4">
    <source>
        <dbReference type="Proteomes" id="UP001530293"/>
    </source>
</evidence>
<feature type="signal peptide" evidence="2">
    <location>
        <begin position="1"/>
        <end position="25"/>
    </location>
</feature>